<dbReference type="KEGG" id="ddb:E7747_04035"/>
<dbReference type="RefSeq" id="WP_136414268.1">
    <property type="nucleotide sequence ID" value="NZ_CP039396.1"/>
</dbReference>
<dbReference type="EMBL" id="CP039396">
    <property type="protein sequence ID" value="QCD41540.1"/>
    <property type="molecule type" value="Genomic_DNA"/>
</dbReference>
<evidence type="ECO:0000313" key="2">
    <source>
        <dbReference type="Proteomes" id="UP000297149"/>
    </source>
</evidence>
<name>A0A4P7W2D0_9BACT</name>
<organism evidence="1 2">
    <name type="scientific">Duncaniella dubosii</name>
    <dbReference type="NCBI Taxonomy" id="2518971"/>
    <lineage>
        <taxon>Bacteria</taxon>
        <taxon>Pseudomonadati</taxon>
        <taxon>Bacteroidota</taxon>
        <taxon>Bacteroidia</taxon>
        <taxon>Bacteroidales</taxon>
        <taxon>Muribaculaceae</taxon>
        <taxon>Duncaniella</taxon>
    </lineage>
</organism>
<dbReference type="Proteomes" id="UP000297149">
    <property type="component" value="Chromosome"/>
</dbReference>
<protein>
    <recommendedName>
        <fullName evidence="3">Outer membrane protein assembly factor BamE</fullName>
    </recommendedName>
</protein>
<dbReference type="AlphaFoldDB" id="A0A4P7W2D0"/>
<proteinExistence type="predicted"/>
<reference evidence="2" key="1">
    <citation type="submission" date="2019-02" db="EMBL/GenBank/DDBJ databases">
        <title>Isolation and identification of novel species under the genus Muribaculum.</title>
        <authorList>
            <person name="Miyake S."/>
            <person name="Ding Y."/>
            <person name="Low A."/>
            <person name="Soh M."/>
            <person name="Seedorf H."/>
        </authorList>
    </citation>
    <scope>NUCLEOTIDE SEQUENCE [LARGE SCALE GENOMIC DNA]</scope>
    <source>
        <strain evidence="2">H5</strain>
    </source>
</reference>
<evidence type="ECO:0000313" key="1">
    <source>
        <dbReference type="EMBL" id="QCD41540.1"/>
    </source>
</evidence>
<evidence type="ECO:0008006" key="3">
    <source>
        <dbReference type="Google" id="ProtNLM"/>
    </source>
</evidence>
<gene>
    <name evidence="1" type="ORF">E7747_04035</name>
</gene>
<sequence length="62" mass="7344">MWDKIINGRVALDMTREECRLALGAPREVDRGADNSYIREVWLYENGIYLVFEDGILKLYRH</sequence>
<keyword evidence="2" id="KW-1185">Reference proteome</keyword>
<accession>A0A4P7W2D0</accession>